<accession>A0AAN4Z597</accession>
<protein>
    <submittedName>
        <fullName evidence="1">Uncharacterized protein</fullName>
    </submittedName>
</protein>
<comment type="caution">
    <text evidence="1">The sequence shown here is derived from an EMBL/GenBank/DDBJ whole genome shotgun (WGS) entry which is preliminary data.</text>
</comment>
<gene>
    <name evidence="1" type="ORF">PMAYCL1PPCAC_04778</name>
</gene>
<name>A0AAN4Z597_9BILA</name>
<evidence type="ECO:0000313" key="1">
    <source>
        <dbReference type="EMBL" id="GMR34583.1"/>
    </source>
</evidence>
<sequence>MIRRTRGRCACVHQAHSTSLDTNNELPSHYTPHLPSSNFSRSTTGAPIWALPISIRSRSIRQWQHTLGNRQWAFDPLPTKFLNFVRNYFNIRICTYIMHVTSIKLTLKIK</sequence>
<evidence type="ECO:0000313" key="2">
    <source>
        <dbReference type="Proteomes" id="UP001328107"/>
    </source>
</evidence>
<dbReference type="Proteomes" id="UP001328107">
    <property type="component" value="Unassembled WGS sequence"/>
</dbReference>
<organism evidence="1 2">
    <name type="scientific">Pristionchus mayeri</name>
    <dbReference type="NCBI Taxonomy" id="1317129"/>
    <lineage>
        <taxon>Eukaryota</taxon>
        <taxon>Metazoa</taxon>
        <taxon>Ecdysozoa</taxon>
        <taxon>Nematoda</taxon>
        <taxon>Chromadorea</taxon>
        <taxon>Rhabditida</taxon>
        <taxon>Rhabditina</taxon>
        <taxon>Diplogasteromorpha</taxon>
        <taxon>Diplogasteroidea</taxon>
        <taxon>Neodiplogasteridae</taxon>
        <taxon>Pristionchus</taxon>
    </lineage>
</organism>
<dbReference type="EMBL" id="BTRK01000002">
    <property type="protein sequence ID" value="GMR34583.1"/>
    <property type="molecule type" value="Genomic_DNA"/>
</dbReference>
<feature type="non-terminal residue" evidence="1">
    <location>
        <position position="110"/>
    </location>
</feature>
<proteinExistence type="predicted"/>
<dbReference type="AlphaFoldDB" id="A0AAN4Z597"/>
<keyword evidence="2" id="KW-1185">Reference proteome</keyword>
<reference evidence="2" key="1">
    <citation type="submission" date="2022-10" db="EMBL/GenBank/DDBJ databases">
        <title>Genome assembly of Pristionchus species.</title>
        <authorList>
            <person name="Yoshida K."/>
            <person name="Sommer R.J."/>
        </authorList>
    </citation>
    <scope>NUCLEOTIDE SEQUENCE [LARGE SCALE GENOMIC DNA]</scope>
    <source>
        <strain evidence="2">RS5460</strain>
    </source>
</reference>